<sequence length="185" mass="20989">MFVGWSASEVLQSAISVKVGDGEPCNSKDTRVIDGLETMEVEVGIRASPLKKVMGSVAQLKCIYTNAHRIDIKQELETIVQQENYDIVAITKTWWNDSHNWSAAMDNYKVFRRDRQGRRGSGVALYVKECFDCLELNDGDDRVECLWVRIKGKANKADMVGVCYRPLNQDEEADEIFYKQLGEVS</sequence>
<dbReference type="PANTHER" id="PTHR33395:SF22">
    <property type="entry name" value="REVERSE TRANSCRIPTASE DOMAIN-CONTAINING PROTEIN"/>
    <property type="match status" value="1"/>
</dbReference>
<dbReference type="AlphaFoldDB" id="A0ABC9YJ25"/>
<dbReference type="PANTHER" id="PTHR33395">
    <property type="entry name" value="TRANSCRIPTASE, PUTATIVE-RELATED-RELATED"/>
    <property type="match status" value="1"/>
</dbReference>
<evidence type="ECO:0000313" key="2">
    <source>
        <dbReference type="Proteomes" id="UP001623348"/>
    </source>
</evidence>
<evidence type="ECO:0008006" key="3">
    <source>
        <dbReference type="Google" id="ProtNLM"/>
    </source>
</evidence>
<gene>
    <name evidence="1" type="ORF">GRJ2_003423800</name>
</gene>
<dbReference type="InterPro" id="IPR036691">
    <property type="entry name" value="Endo/exonu/phosph_ase_sf"/>
</dbReference>
<dbReference type="EMBL" id="BAAFJT010000313">
    <property type="protein sequence ID" value="GAB0209581.1"/>
    <property type="molecule type" value="Genomic_DNA"/>
</dbReference>
<accession>A0ABC9YJ25</accession>
<protein>
    <recommendedName>
        <fullName evidence="3">Mitochondrial fission process protein 1</fullName>
    </recommendedName>
</protein>
<dbReference type="SUPFAM" id="SSF56219">
    <property type="entry name" value="DNase I-like"/>
    <property type="match status" value="1"/>
</dbReference>
<proteinExistence type="predicted"/>
<reference evidence="1 2" key="1">
    <citation type="submission" date="2024-06" db="EMBL/GenBank/DDBJ databases">
        <title>The draft genome of Grus japonensis, version 3.</title>
        <authorList>
            <person name="Nabeshima K."/>
            <person name="Suzuki S."/>
            <person name="Onuma M."/>
        </authorList>
    </citation>
    <scope>NUCLEOTIDE SEQUENCE [LARGE SCALE GENOMIC DNA]</scope>
    <source>
        <strain evidence="1 2">451A</strain>
    </source>
</reference>
<dbReference type="Proteomes" id="UP001623348">
    <property type="component" value="Unassembled WGS sequence"/>
</dbReference>
<dbReference type="Gene3D" id="3.60.10.10">
    <property type="entry name" value="Endonuclease/exonuclease/phosphatase"/>
    <property type="match status" value="1"/>
</dbReference>
<evidence type="ECO:0000313" key="1">
    <source>
        <dbReference type="EMBL" id="GAB0209581.1"/>
    </source>
</evidence>
<name>A0ABC9YJ25_GRUJA</name>
<keyword evidence="2" id="KW-1185">Reference proteome</keyword>
<organism evidence="1 2">
    <name type="scientific">Grus japonensis</name>
    <name type="common">Japanese crane</name>
    <name type="synonym">Red-crowned crane</name>
    <dbReference type="NCBI Taxonomy" id="30415"/>
    <lineage>
        <taxon>Eukaryota</taxon>
        <taxon>Metazoa</taxon>
        <taxon>Chordata</taxon>
        <taxon>Craniata</taxon>
        <taxon>Vertebrata</taxon>
        <taxon>Euteleostomi</taxon>
        <taxon>Archelosauria</taxon>
        <taxon>Archosauria</taxon>
        <taxon>Dinosauria</taxon>
        <taxon>Saurischia</taxon>
        <taxon>Theropoda</taxon>
        <taxon>Coelurosauria</taxon>
        <taxon>Aves</taxon>
        <taxon>Neognathae</taxon>
        <taxon>Neoaves</taxon>
        <taxon>Gruiformes</taxon>
        <taxon>Gruidae</taxon>
        <taxon>Grus</taxon>
    </lineage>
</organism>
<comment type="caution">
    <text evidence="1">The sequence shown here is derived from an EMBL/GenBank/DDBJ whole genome shotgun (WGS) entry which is preliminary data.</text>
</comment>